<proteinExistence type="predicted"/>
<dbReference type="AlphaFoldDB" id="A0A4S3MCR1"/>
<organism evidence="1 2">
    <name type="scientific">Thalassobius vesicularis</name>
    <dbReference type="NCBI Taxonomy" id="1294297"/>
    <lineage>
        <taxon>Bacteria</taxon>
        <taxon>Pseudomonadati</taxon>
        <taxon>Pseudomonadota</taxon>
        <taxon>Alphaproteobacteria</taxon>
        <taxon>Rhodobacterales</taxon>
        <taxon>Roseobacteraceae</taxon>
        <taxon>Thalassovita</taxon>
    </lineage>
</organism>
<comment type="caution">
    <text evidence="1">The sequence shown here is derived from an EMBL/GenBank/DDBJ whole genome shotgun (WGS) entry which is preliminary data.</text>
</comment>
<dbReference type="OrthoDB" id="7870126at2"/>
<sequence>MLEIHETLKSQAEWDNSSLFNDMDDLMQWARVDYDGDEGDWPDGRVVCAECVVTEGEDVVGMGRILWDSHIDDALPRVAHLCLTPAHRTDFVLESVETVLVEAYAMDPIGGEVVRLSDGTQIDLAEQAQDQLAALIGLAEPRMI</sequence>
<gene>
    <name evidence="1" type="ORF">E7681_04140</name>
</gene>
<accession>A0A4S3MCR1</accession>
<evidence type="ECO:0000313" key="2">
    <source>
        <dbReference type="Proteomes" id="UP000306113"/>
    </source>
</evidence>
<dbReference type="RefSeq" id="WP_136338015.1">
    <property type="nucleotide sequence ID" value="NZ_SSMD01000002.1"/>
</dbReference>
<keyword evidence="2" id="KW-1185">Reference proteome</keyword>
<evidence type="ECO:0000313" key="1">
    <source>
        <dbReference type="EMBL" id="THD75652.1"/>
    </source>
</evidence>
<name>A0A4S3MCR1_9RHOB</name>
<reference evidence="1 2" key="1">
    <citation type="submission" date="2019-04" db="EMBL/GenBank/DDBJ databases">
        <title>Draft genome sequence of Youngimonas vesicularis.</title>
        <authorList>
            <person name="Hameed A."/>
        </authorList>
    </citation>
    <scope>NUCLEOTIDE SEQUENCE [LARGE SCALE GENOMIC DNA]</scope>
    <source>
        <strain evidence="1 2">CC-AMW-E</strain>
    </source>
</reference>
<dbReference type="Proteomes" id="UP000306113">
    <property type="component" value="Unassembled WGS sequence"/>
</dbReference>
<protein>
    <submittedName>
        <fullName evidence="1">Uncharacterized protein</fullName>
    </submittedName>
</protein>
<dbReference type="EMBL" id="SSMD01000002">
    <property type="protein sequence ID" value="THD75652.1"/>
    <property type="molecule type" value="Genomic_DNA"/>
</dbReference>